<reference evidence="1 2" key="1">
    <citation type="submission" date="2020-04" db="EMBL/GenBank/DDBJ databases">
        <title>Massilia sp. nov., a cold adapted bacteria isolated from Arctic soil.</title>
        <authorList>
            <person name="Son J."/>
            <person name="Ka J.-O."/>
        </authorList>
    </citation>
    <scope>NUCLEOTIDE SEQUENCE [LARGE SCALE GENOMIC DNA]</scope>
    <source>
        <strain evidence="1 2">ML15P13</strain>
    </source>
</reference>
<dbReference type="Proteomes" id="UP000533905">
    <property type="component" value="Unassembled WGS sequence"/>
</dbReference>
<dbReference type="RefSeq" id="WP_171083473.1">
    <property type="nucleotide sequence ID" value="NZ_JABAIV010000002.1"/>
</dbReference>
<protein>
    <submittedName>
        <fullName evidence="1">Bacteriocin-protection protein</fullName>
    </submittedName>
</protein>
<organism evidence="1 2">
    <name type="scientific">Telluria aromaticivorans</name>
    <dbReference type="NCBI Taxonomy" id="2725995"/>
    <lineage>
        <taxon>Bacteria</taxon>
        <taxon>Pseudomonadati</taxon>
        <taxon>Pseudomonadota</taxon>
        <taxon>Betaproteobacteria</taxon>
        <taxon>Burkholderiales</taxon>
        <taxon>Oxalobacteraceae</taxon>
        <taxon>Telluria group</taxon>
        <taxon>Telluria</taxon>
    </lineage>
</organism>
<name>A0A7Y2JY06_9BURK</name>
<dbReference type="EMBL" id="JABAIV010000002">
    <property type="protein sequence ID" value="NNG22808.1"/>
    <property type="molecule type" value="Genomic_DNA"/>
</dbReference>
<accession>A0A7Y2JY06</accession>
<gene>
    <name evidence="1" type="ORF">HGB41_07315</name>
</gene>
<dbReference type="Pfam" id="PF13376">
    <property type="entry name" value="OmdA"/>
    <property type="match status" value="1"/>
</dbReference>
<dbReference type="AlphaFoldDB" id="A0A7Y2JY06"/>
<proteinExistence type="predicted"/>
<comment type="caution">
    <text evidence="1">The sequence shown here is derived from an EMBL/GenBank/DDBJ whole genome shotgun (WGS) entry which is preliminary data.</text>
</comment>
<keyword evidence="2" id="KW-1185">Reference proteome</keyword>
<evidence type="ECO:0000313" key="2">
    <source>
        <dbReference type="Proteomes" id="UP000533905"/>
    </source>
</evidence>
<sequence length="186" mass="20537">MTPTFFADASAFRSWLAANAPGATELLVGFYKVGSAQPCMSWSESVDEALCFGWIDGRRKRIDDESYVIRFTPRKPTSTWSVVNIAKMDRLRAEGKMLPAGEAAFAHRLEAKSGIYSHERTDTPSLSDAELALFADDPAAWDYFSAAPPGYRKTVLHWITGAKQDKTRASRLAKLMTACAAHTRLA</sequence>
<evidence type="ECO:0000313" key="1">
    <source>
        <dbReference type="EMBL" id="NNG22808.1"/>
    </source>
</evidence>